<evidence type="ECO:0000313" key="3">
    <source>
        <dbReference type="EMBL" id="ANO50218.1"/>
    </source>
</evidence>
<organism evidence="3 4">
    <name type="scientific">Woeseia oceani</name>
    <dbReference type="NCBI Taxonomy" id="1548547"/>
    <lineage>
        <taxon>Bacteria</taxon>
        <taxon>Pseudomonadati</taxon>
        <taxon>Pseudomonadota</taxon>
        <taxon>Gammaproteobacteria</taxon>
        <taxon>Woeseiales</taxon>
        <taxon>Woeseiaceae</taxon>
        <taxon>Woeseia</taxon>
    </lineage>
</organism>
<dbReference type="AlphaFoldDB" id="A0A193LCM5"/>
<gene>
    <name evidence="3" type="ORF">BA177_02380</name>
</gene>
<reference evidence="3 4" key="1">
    <citation type="submission" date="2016-06" db="EMBL/GenBank/DDBJ databases">
        <title>Complete genome sequence of a deep-branching marine Gamma Proteobacterium Woeseia oceani type strain XK5.</title>
        <authorList>
            <person name="Mu D."/>
            <person name="Du Z."/>
        </authorList>
    </citation>
    <scope>NUCLEOTIDE SEQUENCE [LARGE SCALE GENOMIC DNA]</scope>
    <source>
        <strain evidence="3 4">XK5</strain>
    </source>
</reference>
<protein>
    <submittedName>
        <fullName evidence="3">Uncharacterized protein</fullName>
    </submittedName>
</protein>
<feature type="chain" id="PRO_5008260043" evidence="2">
    <location>
        <begin position="29"/>
        <end position="124"/>
    </location>
</feature>
<dbReference type="PROSITE" id="PS51257">
    <property type="entry name" value="PROKAR_LIPOPROTEIN"/>
    <property type="match status" value="1"/>
</dbReference>
<keyword evidence="4" id="KW-1185">Reference proteome</keyword>
<dbReference type="OrthoDB" id="7061338at2"/>
<feature type="signal peptide" evidence="2">
    <location>
        <begin position="1"/>
        <end position="28"/>
    </location>
</feature>
<dbReference type="EMBL" id="CP016268">
    <property type="protein sequence ID" value="ANO50218.1"/>
    <property type="molecule type" value="Genomic_DNA"/>
</dbReference>
<dbReference type="Proteomes" id="UP000092695">
    <property type="component" value="Chromosome"/>
</dbReference>
<evidence type="ECO:0000313" key="4">
    <source>
        <dbReference type="Proteomes" id="UP000092695"/>
    </source>
</evidence>
<dbReference type="RefSeq" id="WP_068612408.1">
    <property type="nucleotide sequence ID" value="NZ_CP016268.1"/>
</dbReference>
<proteinExistence type="predicted"/>
<accession>A0A193LCM5</accession>
<name>A0A193LCM5_9GAMM</name>
<dbReference type="KEGG" id="woc:BA177_02380"/>
<evidence type="ECO:0000256" key="2">
    <source>
        <dbReference type="SAM" id="SignalP"/>
    </source>
</evidence>
<keyword evidence="1" id="KW-0175">Coiled coil</keyword>
<feature type="coiled-coil region" evidence="1">
    <location>
        <begin position="95"/>
        <end position="122"/>
    </location>
</feature>
<keyword evidence="2" id="KW-0732">Signal</keyword>
<evidence type="ECO:0000256" key="1">
    <source>
        <dbReference type="SAM" id="Coils"/>
    </source>
</evidence>
<sequence>MDKIDLMNRVTKLVGAATLVFLAQTSFACDYPTRVDIPNGDSASKEEMIAGQRDVKAFVASMEAYLDCLLEEEKAARAEAELSPEDEQQREEMVNKKYNAAVDEMEMVAARFNEQVQAFKARGE</sequence>